<proteinExistence type="predicted"/>
<sequence length="610" mass="65717">MRKHALIGGLILGMFLSLHTPALAATEGQLITSPMHPSVYQIESGKRRPFINAAVYHTWYPNFNSVTTISVSDLEAIPLGKPMPVKPDVMMVKFPFNPKVYVVKEGEILQHIPDEATAKALYGSHWNTKIIELPEIYFLFYTIGDGLAPISPVQTKPEIVSYSPATTDIILTHGSTQAFSLKLKNVENDAFTYYINILDVTAGKDTVLLSESNVFTFDTSKYNLGSYEITVSATESDTAEHYSVMKTWNVNVSDVPATEEIVPVPPVATPPPTNTDPCANVDFGALDTCNDGYAGSISLTQNATMVSDVQPNAQGVSLATYSIYTRIPLTLRDITLYERYGNAVLERASLQIDGVTIKRVVPASGGVLGFTGVDVQLTAGAHTVTLLGDIKASTSAGKQFAISLGGFRFETVARKSPAEMYAPPLDTVTSPVINITSPVVNPEPTPVVQKTIVAIAKSVTQPTALLTTNPLEMISFSSHQAGSDLVTLESVDVSIIVDYDSSVPLTDPGVRTIPVTFMKDGQRKGVATTLGLTSTATTRTYSGTMKLTTPVSMSDNTTKSSITADLTALSFLSENTRAEIQLSNMFVKNHTTGEIYLLTDPAGIRNILNR</sequence>
<evidence type="ECO:0000256" key="1">
    <source>
        <dbReference type="SAM" id="SignalP"/>
    </source>
</evidence>
<reference evidence="2 3" key="1">
    <citation type="submission" date="2017-09" db="EMBL/GenBank/DDBJ databases">
        <title>Depth-based differentiation of microbial function through sediment-hosted aquifers and enrichment of novel symbionts in the deep terrestrial subsurface.</title>
        <authorList>
            <person name="Probst A.J."/>
            <person name="Ladd B."/>
            <person name="Jarett J.K."/>
            <person name="Geller-Mcgrath D.E."/>
            <person name="Sieber C.M."/>
            <person name="Emerson J.B."/>
            <person name="Anantharaman K."/>
            <person name="Thomas B.C."/>
            <person name="Malmstrom R."/>
            <person name="Stieglmeier M."/>
            <person name="Klingl A."/>
            <person name="Woyke T."/>
            <person name="Ryan C.M."/>
            <person name="Banfield J.F."/>
        </authorList>
    </citation>
    <scope>NUCLEOTIDE SEQUENCE [LARGE SCALE GENOMIC DNA]</scope>
    <source>
        <strain evidence="2">CG11_big_fil_rev_8_21_14_0_20_43_7</strain>
    </source>
</reference>
<evidence type="ECO:0000313" key="2">
    <source>
        <dbReference type="EMBL" id="PIR03324.1"/>
    </source>
</evidence>
<protein>
    <recommendedName>
        <fullName evidence="4">Cadherin domain-containing protein</fullName>
    </recommendedName>
</protein>
<feature type="chain" id="PRO_5013729014" description="Cadherin domain-containing protein" evidence="1">
    <location>
        <begin position="25"/>
        <end position="610"/>
    </location>
</feature>
<dbReference type="AlphaFoldDB" id="A0A2H0N344"/>
<evidence type="ECO:0008006" key="4">
    <source>
        <dbReference type="Google" id="ProtNLM"/>
    </source>
</evidence>
<accession>A0A2H0N344</accession>
<evidence type="ECO:0000313" key="3">
    <source>
        <dbReference type="Proteomes" id="UP000229782"/>
    </source>
</evidence>
<keyword evidence="1" id="KW-0732">Signal</keyword>
<gene>
    <name evidence="2" type="ORF">COV60_01015</name>
</gene>
<comment type="caution">
    <text evidence="2">The sequence shown here is derived from an EMBL/GenBank/DDBJ whole genome shotgun (WGS) entry which is preliminary data.</text>
</comment>
<dbReference type="EMBL" id="PCWM01000019">
    <property type="protein sequence ID" value="PIR03324.1"/>
    <property type="molecule type" value="Genomic_DNA"/>
</dbReference>
<name>A0A2H0N344_9BACT</name>
<feature type="signal peptide" evidence="1">
    <location>
        <begin position="1"/>
        <end position="24"/>
    </location>
</feature>
<organism evidence="2 3">
    <name type="scientific">Candidatus Magasanikbacteria bacterium CG11_big_fil_rev_8_21_14_0_20_43_7</name>
    <dbReference type="NCBI Taxonomy" id="1974654"/>
    <lineage>
        <taxon>Bacteria</taxon>
        <taxon>Candidatus Magasanikiibacteriota</taxon>
    </lineage>
</organism>
<dbReference type="Proteomes" id="UP000229782">
    <property type="component" value="Unassembled WGS sequence"/>
</dbReference>